<dbReference type="Pfam" id="PF10881">
    <property type="entry name" value="DUF2726"/>
    <property type="match status" value="1"/>
</dbReference>
<comment type="caution">
    <text evidence="3">The sequence shown here is derived from an EMBL/GenBank/DDBJ whole genome shotgun (WGS) entry which is preliminary data.</text>
</comment>
<keyword evidence="3" id="KW-0413">Isomerase</keyword>
<accession>B1V6J5</accession>
<dbReference type="GO" id="GO:0016853">
    <property type="term" value="F:isomerase activity"/>
    <property type="evidence" value="ECO:0007669"/>
    <property type="project" value="UniProtKB-KW"/>
</dbReference>
<dbReference type="InterPro" id="IPR024402">
    <property type="entry name" value="DUF2726"/>
</dbReference>
<dbReference type="GO" id="GO:0003677">
    <property type="term" value="F:DNA binding"/>
    <property type="evidence" value="ECO:0007669"/>
    <property type="project" value="UniProtKB-KW"/>
</dbReference>
<dbReference type="EMBL" id="ABOO01000047">
    <property type="protein sequence ID" value="EDT70550.1"/>
    <property type="molecule type" value="Genomic_DNA"/>
</dbReference>
<dbReference type="Proteomes" id="UP000003188">
    <property type="component" value="Unassembled WGS sequence"/>
</dbReference>
<sequence>MINIIGKIILILIGVCIGYILKEKKNEKNIKKDVSLKTVKNEVNNNSQEIVNEKYVKKQESFEEKQERFKSYSERYKKKWDFWDSNSERIAYINIKKYIEKYENELNLKNYKVELIPHISLREIFKSANKKYEKENLEKLSMYHVDMLLVDSIWGDPLIGIEIDGINHDSEEQILRDTFKNEIFTKNDIPLIRIPSNEIDNKNYIINSINKKMRYINRACPKCGRKMIVQKNSSTGENFLGCTNFSGTYGEKCRGNISIK</sequence>
<protein>
    <submittedName>
        <fullName evidence="3">Topoisomerase DNA-binding C4 zinc finger domain protein</fullName>
    </submittedName>
</protein>
<dbReference type="Gene3D" id="3.40.960.10">
    <property type="entry name" value="VSR Endonuclease"/>
    <property type="match status" value="1"/>
</dbReference>
<reference evidence="3 4" key="1">
    <citation type="submission" date="2008-03" db="EMBL/GenBank/DDBJ databases">
        <authorList>
            <person name="Paulsen I."/>
            <person name="Sebastian Y."/>
        </authorList>
    </citation>
    <scope>NUCLEOTIDE SEQUENCE [LARGE SCALE GENOMIC DNA]</scope>
    <source>
        <strain evidence="4">D str. JGS1721</strain>
    </source>
</reference>
<keyword evidence="3" id="KW-0238">DNA-binding</keyword>
<keyword evidence="1" id="KW-0812">Transmembrane</keyword>
<gene>
    <name evidence="3" type="ORF">CJD_A0400</name>
</gene>
<feature type="domain" description="DUF2726" evidence="2">
    <location>
        <begin position="86"/>
        <end position="211"/>
    </location>
</feature>
<dbReference type="AlphaFoldDB" id="B1V6J5"/>
<organism evidence="3 4">
    <name type="scientific">Clostridium perfringens D str. JGS1721</name>
    <dbReference type="NCBI Taxonomy" id="488537"/>
    <lineage>
        <taxon>Bacteria</taxon>
        <taxon>Bacillati</taxon>
        <taxon>Bacillota</taxon>
        <taxon>Clostridia</taxon>
        <taxon>Eubacteriales</taxon>
        <taxon>Clostridiaceae</taxon>
        <taxon>Clostridium</taxon>
    </lineage>
</organism>
<evidence type="ECO:0000256" key="1">
    <source>
        <dbReference type="SAM" id="Phobius"/>
    </source>
</evidence>
<evidence type="ECO:0000313" key="3">
    <source>
        <dbReference type="EMBL" id="EDT70550.1"/>
    </source>
</evidence>
<keyword evidence="1" id="KW-1133">Transmembrane helix</keyword>
<name>B1V6J5_CLOPF</name>
<dbReference type="RefSeq" id="WP_003476049.1">
    <property type="nucleotide sequence ID" value="NZ_ABOO01000047.1"/>
</dbReference>
<evidence type="ECO:0000259" key="2">
    <source>
        <dbReference type="Pfam" id="PF10881"/>
    </source>
</evidence>
<keyword evidence="1" id="KW-0472">Membrane</keyword>
<evidence type="ECO:0000313" key="4">
    <source>
        <dbReference type="Proteomes" id="UP000003188"/>
    </source>
</evidence>
<proteinExistence type="predicted"/>
<feature type="transmembrane region" description="Helical" evidence="1">
    <location>
        <begin position="6"/>
        <end position="22"/>
    </location>
</feature>